<dbReference type="Proteomes" id="UP000800092">
    <property type="component" value="Unassembled WGS sequence"/>
</dbReference>
<dbReference type="PANTHER" id="PTHR10622">
    <property type="entry name" value="HET DOMAIN-CONTAINING PROTEIN"/>
    <property type="match status" value="1"/>
</dbReference>
<name>A0A6A6H3C1_VIRVR</name>
<dbReference type="OrthoDB" id="20872at2759"/>
<dbReference type="EMBL" id="ML991820">
    <property type="protein sequence ID" value="KAF2232043.1"/>
    <property type="molecule type" value="Genomic_DNA"/>
</dbReference>
<organism evidence="2 3">
    <name type="scientific">Viridothelium virens</name>
    <name type="common">Speckled blister lichen</name>
    <name type="synonym">Trypethelium virens</name>
    <dbReference type="NCBI Taxonomy" id="1048519"/>
    <lineage>
        <taxon>Eukaryota</taxon>
        <taxon>Fungi</taxon>
        <taxon>Dikarya</taxon>
        <taxon>Ascomycota</taxon>
        <taxon>Pezizomycotina</taxon>
        <taxon>Dothideomycetes</taxon>
        <taxon>Dothideomycetes incertae sedis</taxon>
        <taxon>Trypetheliales</taxon>
        <taxon>Trypetheliaceae</taxon>
        <taxon>Viridothelium</taxon>
    </lineage>
</organism>
<dbReference type="InterPro" id="IPR010730">
    <property type="entry name" value="HET"/>
</dbReference>
<sequence length="228" mass="26783">MWLLNIKDVVQKQKLTLEEFNSEDQGHKQDEVSFEDCQNEGQFPNKAGIEKVSNVCKKASEENFQYIWIDTCCINKNSSSELQEALNSMYRCRWMTRGWTLQELISPAYMDFYDMDWSFIAKREILAETIAEYTGIHITILRHERALSEFSIAQRMSWAANRHTTRVEDRAYSLFGIFDVHMSLLYGEGSNAFIRLQEELIKKSTDHSILAWDRDIELKDAQNGRTWQ</sequence>
<dbReference type="Pfam" id="PF06985">
    <property type="entry name" value="HET"/>
    <property type="match status" value="1"/>
</dbReference>
<reference evidence="2" key="1">
    <citation type="journal article" date="2020" name="Stud. Mycol.">
        <title>101 Dothideomycetes genomes: a test case for predicting lifestyles and emergence of pathogens.</title>
        <authorList>
            <person name="Haridas S."/>
            <person name="Albert R."/>
            <person name="Binder M."/>
            <person name="Bloem J."/>
            <person name="Labutti K."/>
            <person name="Salamov A."/>
            <person name="Andreopoulos B."/>
            <person name="Baker S."/>
            <person name="Barry K."/>
            <person name="Bills G."/>
            <person name="Bluhm B."/>
            <person name="Cannon C."/>
            <person name="Castanera R."/>
            <person name="Culley D."/>
            <person name="Daum C."/>
            <person name="Ezra D."/>
            <person name="Gonzalez J."/>
            <person name="Henrissat B."/>
            <person name="Kuo A."/>
            <person name="Liang C."/>
            <person name="Lipzen A."/>
            <person name="Lutzoni F."/>
            <person name="Magnuson J."/>
            <person name="Mondo S."/>
            <person name="Nolan M."/>
            <person name="Ohm R."/>
            <person name="Pangilinan J."/>
            <person name="Park H.-J."/>
            <person name="Ramirez L."/>
            <person name="Alfaro M."/>
            <person name="Sun H."/>
            <person name="Tritt A."/>
            <person name="Yoshinaga Y."/>
            <person name="Zwiers L.-H."/>
            <person name="Turgeon B."/>
            <person name="Goodwin S."/>
            <person name="Spatafora J."/>
            <person name="Crous P."/>
            <person name="Grigoriev I."/>
        </authorList>
    </citation>
    <scope>NUCLEOTIDE SEQUENCE</scope>
    <source>
        <strain evidence="2">Tuck. ex Michener</strain>
    </source>
</reference>
<proteinExistence type="predicted"/>
<accession>A0A6A6H3C1</accession>
<evidence type="ECO:0000259" key="1">
    <source>
        <dbReference type="Pfam" id="PF06985"/>
    </source>
</evidence>
<gene>
    <name evidence="2" type="ORF">EV356DRAFT_525619</name>
</gene>
<evidence type="ECO:0000313" key="3">
    <source>
        <dbReference type="Proteomes" id="UP000800092"/>
    </source>
</evidence>
<protein>
    <recommendedName>
        <fullName evidence="1">Heterokaryon incompatibility domain-containing protein</fullName>
    </recommendedName>
</protein>
<dbReference type="PANTHER" id="PTHR10622:SF10">
    <property type="entry name" value="HET DOMAIN-CONTAINING PROTEIN"/>
    <property type="match status" value="1"/>
</dbReference>
<evidence type="ECO:0000313" key="2">
    <source>
        <dbReference type="EMBL" id="KAF2232043.1"/>
    </source>
</evidence>
<keyword evidence="3" id="KW-1185">Reference proteome</keyword>
<dbReference type="AlphaFoldDB" id="A0A6A6H3C1"/>
<feature type="domain" description="Heterokaryon incompatibility" evidence="1">
    <location>
        <begin position="52"/>
        <end position="90"/>
    </location>
</feature>